<keyword evidence="1" id="KW-1133">Transmembrane helix</keyword>
<gene>
    <name evidence="2" type="ORF">AB4566_06495</name>
</gene>
<name>A0ABV4NA84_9VIBR</name>
<dbReference type="InterPro" id="IPR045584">
    <property type="entry name" value="Pilin-like"/>
</dbReference>
<evidence type="ECO:0000256" key="1">
    <source>
        <dbReference type="SAM" id="Phobius"/>
    </source>
</evidence>
<keyword evidence="1" id="KW-0472">Membrane</keyword>
<dbReference type="Proteomes" id="UP001570417">
    <property type="component" value="Unassembled WGS sequence"/>
</dbReference>
<keyword evidence="1" id="KW-0812">Transmembrane</keyword>
<accession>A0ABV4NA84</accession>
<comment type="caution">
    <text evidence="2">The sequence shown here is derived from an EMBL/GenBank/DDBJ whole genome shotgun (WGS) entry which is preliminary data.</text>
</comment>
<dbReference type="Pfam" id="PF07963">
    <property type="entry name" value="N_methyl"/>
    <property type="match status" value="1"/>
</dbReference>
<sequence>MKPRKHNSGFTLLELIVVILILGVLGIVAAPRFLSYSNEANETAATGLLSNFRTGTNLFQAACLARGGDTAEPQGENSSSFNIEGTYSNFSGSCFPVKNSRGGVRRDINNVRSCYALLQEITNSDHYEDKIYGNNPSSGGSNSRGNISGANFQTAKDAGYEFLIHQSRDYFSYCHFYSIEGNLENAPYLLYNAVDGEMVSGTKDLTNGVNWPDELLEYLIATEPTKS</sequence>
<dbReference type="SUPFAM" id="SSF54523">
    <property type="entry name" value="Pili subunits"/>
    <property type="match status" value="1"/>
</dbReference>
<dbReference type="EMBL" id="JBFRUW010000018">
    <property type="protein sequence ID" value="MFA0567919.1"/>
    <property type="molecule type" value="Genomic_DNA"/>
</dbReference>
<keyword evidence="3" id="KW-1185">Reference proteome</keyword>
<dbReference type="InterPro" id="IPR012902">
    <property type="entry name" value="N_methyl_site"/>
</dbReference>
<feature type="transmembrane region" description="Helical" evidence="1">
    <location>
        <begin position="12"/>
        <end position="34"/>
    </location>
</feature>
<reference evidence="2 3" key="1">
    <citation type="journal article" date="2024" name="ISME J.">
        <title>Tailless and filamentous prophages are predominant in marine Vibrio.</title>
        <authorList>
            <person name="Steensen K."/>
            <person name="Seneca J."/>
            <person name="Bartlau N."/>
            <person name="Yu X.A."/>
            <person name="Hussain F.A."/>
            <person name="Polz M.F."/>
        </authorList>
    </citation>
    <scope>NUCLEOTIDE SEQUENCE [LARGE SCALE GENOMIC DNA]</scope>
    <source>
        <strain evidence="2 3">10N.222.51.A1</strain>
    </source>
</reference>
<evidence type="ECO:0000313" key="2">
    <source>
        <dbReference type="EMBL" id="MFA0567919.1"/>
    </source>
</evidence>
<dbReference type="PROSITE" id="PS00409">
    <property type="entry name" value="PROKAR_NTER_METHYL"/>
    <property type="match status" value="1"/>
</dbReference>
<dbReference type="Gene3D" id="3.30.700.10">
    <property type="entry name" value="Glycoprotein, Type 4 Pilin"/>
    <property type="match status" value="1"/>
</dbReference>
<proteinExistence type="predicted"/>
<protein>
    <submittedName>
        <fullName evidence="2">Type II secretion system protein</fullName>
    </submittedName>
</protein>
<evidence type="ECO:0000313" key="3">
    <source>
        <dbReference type="Proteomes" id="UP001570417"/>
    </source>
</evidence>
<organism evidence="2 3">
    <name type="scientific">Vibrio gallaecicus</name>
    <dbReference type="NCBI Taxonomy" id="552386"/>
    <lineage>
        <taxon>Bacteria</taxon>
        <taxon>Pseudomonadati</taxon>
        <taxon>Pseudomonadota</taxon>
        <taxon>Gammaproteobacteria</taxon>
        <taxon>Vibrionales</taxon>
        <taxon>Vibrionaceae</taxon>
        <taxon>Vibrio</taxon>
    </lineage>
</organism>
<dbReference type="RefSeq" id="WP_372265446.1">
    <property type="nucleotide sequence ID" value="NZ_JBFRUW010000018.1"/>
</dbReference>
<dbReference type="NCBIfam" id="TIGR02532">
    <property type="entry name" value="IV_pilin_GFxxxE"/>
    <property type="match status" value="1"/>
</dbReference>